<feature type="region of interest" description="Disordered" evidence="5">
    <location>
        <begin position="446"/>
        <end position="471"/>
    </location>
</feature>
<evidence type="ECO:0000256" key="2">
    <source>
        <dbReference type="ARBA" id="ARBA00022771"/>
    </source>
</evidence>
<feature type="region of interest" description="Disordered" evidence="5">
    <location>
        <begin position="678"/>
        <end position="765"/>
    </location>
</feature>
<evidence type="ECO:0000313" key="7">
    <source>
        <dbReference type="EMBL" id="KAJ9593607.1"/>
    </source>
</evidence>
<feature type="compositionally biased region" description="Polar residues" evidence="5">
    <location>
        <begin position="688"/>
        <end position="700"/>
    </location>
</feature>
<evidence type="ECO:0000259" key="6">
    <source>
        <dbReference type="PROSITE" id="PS51265"/>
    </source>
</evidence>
<name>A0AAD8EL72_DIPPU</name>
<dbReference type="GO" id="GO:1901987">
    <property type="term" value="P:regulation of cell cycle phase transition"/>
    <property type="evidence" value="ECO:0007669"/>
    <property type="project" value="TreeGrafter"/>
</dbReference>
<feature type="domain" description="DBF4-type" evidence="6">
    <location>
        <begin position="225"/>
        <end position="274"/>
    </location>
</feature>
<comment type="caution">
    <text evidence="7">The sequence shown here is derived from an EMBL/GenBank/DDBJ whole genome shotgun (WGS) entry which is preliminary data.</text>
</comment>
<dbReference type="GO" id="GO:0008270">
    <property type="term" value="F:zinc ion binding"/>
    <property type="evidence" value="ECO:0007669"/>
    <property type="project" value="UniProtKB-KW"/>
</dbReference>
<reference evidence="7" key="2">
    <citation type="submission" date="2023-05" db="EMBL/GenBank/DDBJ databases">
        <authorList>
            <person name="Fouks B."/>
        </authorList>
    </citation>
    <scope>NUCLEOTIDE SEQUENCE</scope>
    <source>
        <strain evidence="7">Stay&amp;Tobe</strain>
        <tissue evidence="7">Testes</tissue>
    </source>
</reference>
<dbReference type="Proteomes" id="UP001233999">
    <property type="component" value="Unassembled WGS sequence"/>
</dbReference>
<proteinExistence type="predicted"/>
<evidence type="ECO:0000313" key="8">
    <source>
        <dbReference type="Proteomes" id="UP001233999"/>
    </source>
</evidence>
<dbReference type="FunFam" id="6.10.250.3410:FF:000001">
    <property type="entry name" value="Protein DBF4 homolog A"/>
    <property type="match status" value="1"/>
</dbReference>
<feature type="compositionally biased region" description="Basic residues" evidence="5">
    <location>
        <begin position="977"/>
        <end position="991"/>
    </location>
</feature>
<organism evidence="7 8">
    <name type="scientific">Diploptera punctata</name>
    <name type="common">Pacific beetle cockroach</name>
    <dbReference type="NCBI Taxonomy" id="6984"/>
    <lineage>
        <taxon>Eukaryota</taxon>
        <taxon>Metazoa</taxon>
        <taxon>Ecdysozoa</taxon>
        <taxon>Arthropoda</taxon>
        <taxon>Hexapoda</taxon>
        <taxon>Insecta</taxon>
        <taxon>Pterygota</taxon>
        <taxon>Neoptera</taxon>
        <taxon>Polyneoptera</taxon>
        <taxon>Dictyoptera</taxon>
        <taxon>Blattodea</taxon>
        <taxon>Blaberoidea</taxon>
        <taxon>Blaberidae</taxon>
        <taxon>Diplopterinae</taxon>
        <taxon>Diploptera</taxon>
    </lineage>
</organism>
<accession>A0AAD8EL72</accession>
<feature type="compositionally biased region" description="Basic and acidic residues" evidence="5">
    <location>
        <begin position="526"/>
        <end position="544"/>
    </location>
</feature>
<feature type="compositionally biased region" description="Basic and acidic residues" evidence="5">
    <location>
        <begin position="455"/>
        <end position="467"/>
    </location>
</feature>
<feature type="region of interest" description="Disordered" evidence="5">
    <location>
        <begin position="876"/>
        <end position="897"/>
    </location>
</feature>
<dbReference type="GO" id="GO:0031431">
    <property type="term" value="C:Dbf4-dependent protein kinase complex"/>
    <property type="evidence" value="ECO:0007669"/>
    <property type="project" value="TreeGrafter"/>
</dbReference>
<feature type="region of interest" description="Disordered" evidence="5">
    <location>
        <begin position="52"/>
        <end position="71"/>
    </location>
</feature>
<dbReference type="GO" id="GO:0003676">
    <property type="term" value="F:nucleic acid binding"/>
    <property type="evidence" value="ECO:0007669"/>
    <property type="project" value="InterPro"/>
</dbReference>
<sequence>MFVQSVEWFLVKEVNYVVTDRPNWTPGSGGSVSGSTPKCGVVTPLGGLCSNESPATLESPGDGPRGGARRSNAMLERARLQPQQCTVDPLENATRWSIPIWPLDKVLKWLDKICEKFLKPSSSSSSSSSATVLKNPYIKLEHINSIKYRPLYKELSVWPTVNINFESGGCPFSPPKVLEKRSTQRAAKNNKDASRRIQPGKATAETPRMTKCRVRAHRAHEAAVALQNSGYCEICQQTYVDQRAHVESERHIQFVNNNSNFVSLDQLIHQGPDMDTFLKLNGVNEISDCESEVSGNCRRSLRSVVKLHSLTLDTNAPVKASSGGNKTPEEGSKMLLQQKESLEVRHVQCNGIWSHCYDTRHGGMKSPISGNIARRMQWDIQIGGGGGRPQRMRRASASYCTPSLQQQLSPTGSDSGHHLRSRGQIWLPSNLLGTTAEDEAFPSRTRLADPQPARTSRDIPVTREPEVKSSPCRNQAIRRKRLSVEEKLIEDNKAYYKIELKNSKLRSSGYYPSQRDLEPPIKQEVKEEKVECNGDQSHKVEEPAPTKFLRVRKSELTLLSDEAESFMFGEPTRKESSTESSEEEEEDCKSKINKNSRKENSNEELNVKKSSENSKKDCGVLQCDDSSMETCSLASSCDTNTVVQKKRKRRTHAEAFIHDNLDYYKFEIPGSRLRFQGSILPPTLPSPGRTTNNSKGSKATCNGAHSKVVSCSNEAPTEKEKIVQSQEETKERPERETESKGDKKQEKDDDKKKEEKDESNVKECVENNLTPTTEKLHFSFEVVPQSEPWYQTYTRQDEGEEFYAYAHMSDACYWKPFLLPYEMPMPETSSVAGSAICPGSSGFVRKRRNRFAHLLDKKPRKSPRCHASTLAILSSLMHHRRRKEPDKPKEENSKSEHLLVIRQRMKVQVGMFQIMILPEIAPAPVPNSDFKSESDADLHEIARNIDKMFGSDGEEVSGSENDNSGDEVKQETPVSSHRGRKTGRKNKKGKPKKVELESSKQDDMLEIDPAAVKELSLEPPPMMVGSSTELRCRGGPKMDVVL</sequence>
<evidence type="ECO:0000256" key="1">
    <source>
        <dbReference type="ARBA" id="ARBA00022723"/>
    </source>
</evidence>
<dbReference type="AlphaFoldDB" id="A0AAD8EL72"/>
<evidence type="ECO:0000256" key="5">
    <source>
        <dbReference type="SAM" id="MobiDB-lite"/>
    </source>
</evidence>
<keyword evidence="1" id="KW-0479">Metal-binding</keyword>
<feature type="compositionally biased region" description="Basic and acidic residues" evidence="5">
    <location>
        <begin position="596"/>
        <end position="618"/>
    </location>
</feature>
<dbReference type="EMBL" id="JASPKZ010003422">
    <property type="protein sequence ID" value="KAJ9593607.1"/>
    <property type="molecule type" value="Genomic_DNA"/>
</dbReference>
<dbReference type="InterPro" id="IPR051590">
    <property type="entry name" value="Replication_Regulatory_Kinase"/>
</dbReference>
<dbReference type="InterPro" id="IPR006572">
    <property type="entry name" value="Znf_DBF"/>
</dbReference>
<reference evidence="7" key="1">
    <citation type="journal article" date="2023" name="IScience">
        <title>Live-bearing cockroach genome reveals convergent evolutionary mechanisms linked to viviparity in insects and beyond.</title>
        <authorList>
            <person name="Fouks B."/>
            <person name="Harrison M.C."/>
            <person name="Mikhailova A.A."/>
            <person name="Marchal E."/>
            <person name="English S."/>
            <person name="Carruthers M."/>
            <person name="Jennings E.C."/>
            <person name="Chiamaka E.L."/>
            <person name="Frigard R.A."/>
            <person name="Pippel M."/>
            <person name="Attardo G.M."/>
            <person name="Benoit J.B."/>
            <person name="Bornberg-Bauer E."/>
            <person name="Tobe S.S."/>
        </authorList>
    </citation>
    <scope>NUCLEOTIDE SEQUENCE</scope>
    <source>
        <strain evidence="7">Stay&amp;Tobe</strain>
    </source>
</reference>
<dbReference type="PANTHER" id="PTHR15375:SF26">
    <property type="entry name" value="PROTEIN CHIFFON"/>
    <property type="match status" value="1"/>
</dbReference>
<dbReference type="SMART" id="SM00586">
    <property type="entry name" value="ZnF_DBF"/>
    <property type="match status" value="1"/>
</dbReference>
<dbReference type="InterPro" id="IPR038545">
    <property type="entry name" value="Znf_DBF_sf"/>
</dbReference>
<evidence type="ECO:0000256" key="4">
    <source>
        <dbReference type="PROSITE-ProRule" id="PRU00600"/>
    </source>
</evidence>
<gene>
    <name evidence="7" type="ORF">L9F63_014846</name>
</gene>
<protein>
    <recommendedName>
        <fullName evidence="6">DBF4-type domain-containing protein</fullName>
    </recommendedName>
</protein>
<keyword evidence="3" id="KW-0862">Zinc</keyword>
<keyword evidence="8" id="KW-1185">Reference proteome</keyword>
<keyword evidence="2 4" id="KW-0863">Zinc-finger</keyword>
<evidence type="ECO:0000256" key="3">
    <source>
        <dbReference type="ARBA" id="ARBA00022833"/>
    </source>
</evidence>
<feature type="region of interest" description="Disordered" evidence="5">
    <location>
        <begin position="950"/>
        <end position="1042"/>
    </location>
</feature>
<dbReference type="PANTHER" id="PTHR15375">
    <property type="entry name" value="ACTIVATOR OF S-PHASE KINASE-RELATED"/>
    <property type="match status" value="1"/>
</dbReference>
<feature type="region of interest" description="Disordered" evidence="5">
    <location>
        <begin position="526"/>
        <end position="546"/>
    </location>
</feature>
<dbReference type="PROSITE" id="PS51265">
    <property type="entry name" value="ZF_DBF4"/>
    <property type="match status" value="1"/>
</dbReference>
<feature type="region of interest" description="Disordered" evidence="5">
    <location>
        <begin position="184"/>
        <end position="207"/>
    </location>
</feature>
<dbReference type="GO" id="GO:0010571">
    <property type="term" value="P:positive regulation of nuclear cell cycle DNA replication"/>
    <property type="evidence" value="ECO:0007669"/>
    <property type="project" value="TreeGrafter"/>
</dbReference>
<feature type="compositionally biased region" description="Basic and acidic residues" evidence="5">
    <location>
        <begin position="883"/>
        <end position="897"/>
    </location>
</feature>
<dbReference type="Gene3D" id="6.10.250.3410">
    <property type="entry name" value="DBF zinc finger"/>
    <property type="match status" value="1"/>
</dbReference>
<dbReference type="Pfam" id="PF07535">
    <property type="entry name" value="zf-DBF"/>
    <property type="match status" value="1"/>
</dbReference>
<dbReference type="GO" id="GO:0043539">
    <property type="term" value="F:protein serine/threonine kinase activator activity"/>
    <property type="evidence" value="ECO:0007669"/>
    <property type="project" value="TreeGrafter"/>
</dbReference>
<feature type="region of interest" description="Disordered" evidence="5">
    <location>
        <begin position="562"/>
        <end position="618"/>
    </location>
</feature>
<feature type="compositionally biased region" description="Basic and acidic residues" evidence="5">
    <location>
        <begin position="992"/>
        <end position="1003"/>
    </location>
</feature>
<feature type="compositionally biased region" description="Basic and acidic residues" evidence="5">
    <location>
        <begin position="716"/>
        <end position="765"/>
    </location>
</feature>